<keyword evidence="2" id="KW-0732">Signal</keyword>
<dbReference type="EnsemblMetazoa" id="Aqu2.1.33289_001">
    <property type="protein sequence ID" value="Aqu2.1.33289_001"/>
    <property type="gene ID" value="Aqu2.1.33289"/>
</dbReference>
<accession>A0A1X7V0H4</accession>
<organism evidence="3">
    <name type="scientific">Amphimedon queenslandica</name>
    <name type="common">Sponge</name>
    <dbReference type="NCBI Taxonomy" id="400682"/>
    <lineage>
        <taxon>Eukaryota</taxon>
        <taxon>Metazoa</taxon>
        <taxon>Porifera</taxon>
        <taxon>Demospongiae</taxon>
        <taxon>Heteroscleromorpha</taxon>
        <taxon>Haplosclerida</taxon>
        <taxon>Niphatidae</taxon>
        <taxon>Amphimedon</taxon>
    </lineage>
</organism>
<keyword evidence="1" id="KW-0472">Membrane</keyword>
<proteinExistence type="predicted"/>
<feature type="signal peptide" evidence="2">
    <location>
        <begin position="1"/>
        <end position="22"/>
    </location>
</feature>
<feature type="chain" id="PRO_5013005169" evidence="2">
    <location>
        <begin position="23"/>
        <end position="250"/>
    </location>
</feature>
<evidence type="ECO:0000256" key="2">
    <source>
        <dbReference type="SAM" id="SignalP"/>
    </source>
</evidence>
<reference evidence="3" key="1">
    <citation type="submission" date="2017-05" db="UniProtKB">
        <authorList>
            <consortium name="EnsemblMetazoa"/>
        </authorList>
    </citation>
    <scope>IDENTIFICATION</scope>
</reference>
<feature type="transmembrane region" description="Helical" evidence="1">
    <location>
        <begin position="133"/>
        <end position="163"/>
    </location>
</feature>
<keyword evidence="1" id="KW-0812">Transmembrane</keyword>
<evidence type="ECO:0000256" key="1">
    <source>
        <dbReference type="SAM" id="Phobius"/>
    </source>
</evidence>
<dbReference type="eggNOG" id="ENOG502QW0B">
    <property type="taxonomic scope" value="Eukaryota"/>
</dbReference>
<name>A0A1X7V0H4_AMPQE</name>
<dbReference type="InParanoid" id="A0A1X7V0H4"/>
<protein>
    <submittedName>
        <fullName evidence="3">Uncharacterized protein</fullName>
    </submittedName>
</protein>
<evidence type="ECO:0000313" key="3">
    <source>
        <dbReference type="EnsemblMetazoa" id="Aqu2.1.33289_001"/>
    </source>
</evidence>
<sequence length="250" mass="27819">MPFTHCHTNFLLSLAHLSALTAKPSPCPNCLADSFVHIIYIQCEVKSIDLFKFISTSTAVPYIEIQTSDGSVIGQPQSKENELKPMAMIAAEPTEQSLSSLMGSGYNSLSLSCSHLVPKSCSVTLDICFGFGYIVWFFSLYVVFFTVSVQMVFVSSLILVMYLSVSVKNEVTIVPWTIIEFHVVVPDHESEVNSPKRLRIESRKFLPPLLTSTRNGKDELYNSVVQQLSVDGLGWHEPLKKTPKSNSHLL</sequence>
<dbReference type="AlphaFoldDB" id="A0A1X7V0H4"/>
<keyword evidence="1" id="KW-1133">Transmembrane helix</keyword>